<dbReference type="Proteomes" id="UP000433652">
    <property type="component" value="Unassembled WGS sequence"/>
</dbReference>
<gene>
    <name evidence="3" type="ORF">GRI89_14300</name>
</gene>
<name>A0A6I4SZQ1_9SPHN</name>
<keyword evidence="2 3" id="KW-0808">Transferase</keyword>
<dbReference type="CDD" id="cd06533">
    <property type="entry name" value="Glyco_transf_WecG_TagA"/>
    <property type="match status" value="1"/>
</dbReference>
<dbReference type="EMBL" id="WTYM01000057">
    <property type="protein sequence ID" value="MXO60710.1"/>
    <property type="molecule type" value="Genomic_DNA"/>
</dbReference>
<dbReference type="GO" id="GO:0016758">
    <property type="term" value="F:hexosyltransferase activity"/>
    <property type="evidence" value="ECO:0007669"/>
    <property type="project" value="TreeGrafter"/>
</dbReference>
<evidence type="ECO:0000313" key="3">
    <source>
        <dbReference type="EMBL" id="MXO60710.1"/>
    </source>
</evidence>
<sequence>MLARSLGISLCLVPGSDLTLEYLDDDRSKPISLAVIGGDLDLIKKLNARYPTHHWHHHLPPMGVRWNRRAQKAIIRFVEERAAEVYFFAIGSPQSELLCAEIFRRGKASGVAICVGASLEFLVGAKKRAPRWVQKMAFEWLYRLLSEPTRLWRRYLIEGPSILRIWWQYRTNTSRAPVEFDSNSPGTG</sequence>
<evidence type="ECO:0000256" key="1">
    <source>
        <dbReference type="ARBA" id="ARBA00022676"/>
    </source>
</evidence>
<organism evidence="3 4">
    <name type="scientific">Croceibacterium salegens</name>
    <dbReference type="NCBI Taxonomy" id="1737568"/>
    <lineage>
        <taxon>Bacteria</taxon>
        <taxon>Pseudomonadati</taxon>
        <taxon>Pseudomonadota</taxon>
        <taxon>Alphaproteobacteria</taxon>
        <taxon>Sphingomonadales</taxon>
        <taxon>Erythrobacteraceae</taxon>
        <taxon>Croceibacterium</taxon>
    </lineage>
</organism>
<proteinExistence type="predicted"/>
<keyword evidence="1" id="KW-0328">Glycosyltransferase</keyword>
<comment type="caution">
    <text evidence="3">The sequence shown here is derived from an EMBL/GenBank/DDBJ whole genome shotgun (WGS) entry which is preliminary data.</text>
</comment>
<keyword evidence="4" id="KW-1185">Reference proteome</keyword>
<dbReference type="PANTHER" id="PTHR34136">
    <property type="match status" value="1"/>
</dbReference>
<dbReference type="Pfam" id="PF03808">
    <property type="entry name" value="Glyco_tran_WecG"/>
    <property type="match status" value="1"/>
</dbReference>
<accession>A0A6I4SZQ1</accession>
<evidence type="ECO:0000256" key="2">
    <source>
        <dbReference type="ARBA" id="ARBA00022679"/>
    </source>
</evidence>
<dbReference type="AlphaFoldDB" id="A0A6I4SZQ1"/>
<reference evidence="3 4" key="1">
    <citation type="submission" date="2019-12" db="EMBL/GenBank/DDBJ databases">
        <title>Genomic-based taxomic classification of the family Erythrobacteraceae.</title>
        <authorList>
            <person name="Xu L."/>
        </authorList>
    </citation>
    <scope>NUCLEOTIDE SEQUENCE [LARGE SCALE GENOMIC DNA]</scope>
    <source>
        <strain evidence="3 4">MCCC 1K01500</strain>
    </source>
</reference>
<dbReference type="PANTHER" id="PTHR34136:SF1">
    <property type="entry name" value="UDP-N-ACETYL-D-MANNOSAMINURONIC ACID TRANSFERASE"/>
    <property type="match status" value="1"/>
</dbReference>
<protein>
    <submittedName>
        <fullName evidence="3">WecB/TagA/CpsF family glycosyltransferase</fullName>
    </submittedName>
</protein>
<dbReference type="NCBIfam" id="TIGR00696">
    <property type="entry name" value="wecG_tagA_cpsF"/>
    <property type="match status" value="1"/>
</dbReference>
<dbReference type="InterPro" id="IPR004629">
    <property type="entry name" value="WecG_TagA_CpsF"/>
</dbReference>
<dbReference type="OrthoDB" id="9771846at2"/>
<evidence type="ECO:0000313" key="4">
    <source>
        <dbReference type="Proteomes" id="UP000433652"/>
    </source>
</evidence>